<dbReference type="Proteomes" id="UP000789396">
    <property type="component" value="Unassembled WGS sequence"/>
</dbReference>
<keyword evidence="3" id="KW-1185">Reference proteome</keyword>
<evidence type="ECO:0000256" key="1">
    <source>
        <dbReference type="SAM" id="MobiDB-lite"/>
    </source>
</evidence>
<reference evidence="2" key="1">
    <citation type="submission" date="2021-06" db="EMBL/GenBank/DDBJ databases">
        <authorList>
            <person name="Kallberg Y."/>
            <person name="Tangrot J."/>
            <person name="Rosling A."/>
        </authorList>
    </citation>
    <scope>NUCLEOTIDE SEQUENCE</scope>
    <source>
        <strain evidence="2">IN212</strain>
    </source>
</reference>
<dbReference type="EMBL" id="CAJVPZ010017026">
    <property type="protein sequence ID" value="CAG8677728.1"/>
    <property type="molecule type" value="Genomic_DNA"/>
</dbReference>
<accession>A0A9N9HCT7</accession>
<protein>
    <submittedName>
        <fullName evidence="2">1718_t:CDS:1</fullName>
    </submittedName>
</protein>
<name>A0A9N9HCT7_9GLOM</name>
<comment type="caution">
    <text evidence="2">The sequence shown here is derived from an EMBL/GenBank/DDBJ whole genome shotgun (WGS) entry which is preliminary data.</text>
</comment>
<sequence length="155" mass="18174">MKSNAKKDGLEVLKAQLHQYACNKEPYNRSYISTLDRTKNLESMVKISSYLMSNAKQELHYYGLDLTKEELQTIFQDIDLFSEINEENINNLDNLSEFANSSDPEIEYQNLELENFIELNKVESNTDDENIDKNNEELDEEFNAEEFDEYKFGAE</sequence>
<gene>
    <name evidence="2" type="ORF">RFULGI_LOCUS9484</name>
</gene>
<feature type="region of interest" description="Disordered" evidence="1">
    <location>
        <begin position="126"/>
        <end position="155"/>
    </location>
</feature>
<dbReference type="AlphaFoldDB" id="A0A9N9HCT7"/>
<feature type="non-terminal residue" evidence="2">
    <location>
        <position position="155"/>
    </location>
</feature>
<evidence type="ECO:0000313" key="2">
    <source>
        <dbReference type="EMBL" id="CAG8677728.1"/>
    </source>
</evidence>
<dbReference type="OrthoDB" id="2434645at2759"/>
<feature type="compositionally biased region" description="Acidic residues" evidence="1">
    <location>
        <begin position="137"/>
        <end position="148"/>
    </location>
</feature>
<evidence type="ECO:0000313" key="3">
    <source>
        <dbReference type="Proteomes" id="UP000789396"/>
    </source>
</evidence>
<proteinExistence type="predicted"/>
<organism evidence="2 3">
    <name type="scientific">Racocetra fulgida</name>
    <dbReference type="NCBI Taxonomy" id="60492"/>
    <lineage>
        <taxon>Eukaryota</taxon>
        <taxon>Fungi</taxon>
        <taxon>Fungi incertae sedis</taxon>
        <taxon>Mucoromycota</taxon>
        <taxon>Glomeromycotina</taxon>
        <taxon>Glomeromycetes</taxon>
        <taxon>Diversisporales</taxon>
        <taxon>Gigasporaceae</taxon>
        <taxon>Racocetra</taxon>
    </lineage>
</organism>